<reference evidence="3 4" key="1">
    <citation type="journal article" date="2015" name="Genome Announc.">
        <title>Draft Genome Sequence of Cyanobacterium Hassallia byssoidea Strain VB512170, Isolated from Monuments in India.</title>
        <authorList>
            <person name="Singh D."/>
            <person name="Chandrababunaidu M.M."/>
            <person name="Panda A."/>
            <person name="Sen D."/>
            <person name="Bhattacharyya S."/>
            <person name="Adhikary S.P."/>
            <person name="Tripathy S."/>
        </authorList>
    </citation>
    <scope>NUCLEOTIDE SEQUENCE [LARGE SCALE GENOMIC DNA]</scope>
    <source>
        <strain evidence="3 4">VB512170</strain>
    </source>
</reference>
<dbReference type="SUPFAM" id="SSF51126">
    <property type="entry name" value="Pectin lyase-like"/>
    <property type="match status" value="2"/>
</dbReference>
<evidence type="ECO:0000313" key="4">
    <source>
        <dbReference type="Proteomes" id="UP000031549"/>
    </source>
</evidence>
<feature type="signal peptide" evidence="1">
    <location>
        <begin position="1"/>
        <end position="22"/>
    </location>
</feature>
<dbReference type="Pfam" id="PF12708">
    <property type="entry name" value="Pect-lyase_RHGA_epim"/>
    <property type="match status" value="1"/>
</dbReference>
<dbReference type="InterPro" id="IPR011050">
    <property type="entry name" value="Pectin_lyase_fold/virulence"/>
</dbReference>
<accession>A0A846HHF9</accession>
<protein>
    <recommendedName>
        <fullName evidence="2">Rhamnogalacturonase A/B/Epimerase-like pectate lyase domain-containing protein</fullName>
    </recommendedName>
</protein>
<feature type="domain" description="Rhamnogalacturonase A/B/Epimerase-like pectate lyase" evidence="2">
    <location>
        <begin position="36"/>
        <end position="264"/>
    </location>
</feature>
<dbReference type="RefSeq" id="WP_163519298.1">
    <property type="nucleotide sequence ID" value="NZ_JTCM02000114.1"/>
</dbReference>
<sequence length="628" mass="66124">MTKMTRRKFAAITMLTSGFAVAIQPVSSKLMTLKEFVSVKDFGAVGDGITDDSSAIQSAVTASNKVYIPAGTYKITKGITIPSNREIFGDGAGTIIQLAANSITAFSTGNSSDSSNIFIHNLLIDGGGQTSTISTGFRGCVGIYATRISNLKINNVVIQKMGVSNQVKPTIDSDSGGFGIIVEARYGSIQNIRISNCTINNIAGGGMNSGDGIYIAGYAKGVGLSHTDVVIRDCWVSTCGRHCYTVAGGSGETIPSGIKIINCYAEKAALDGLDIEDGYEVLIDGCTFYACGNDQTYFNPVSAYGASYRLLAGIAISNNSVNISIINSRFDRCYYGITYGATQGLLVQNCNFATSIVSDLTMGGAAGALDFRIIGCEFKSITDLLEYYQTKSACGFIATACIFYGTVKVSAMADGIFQNCNFRKGFAVTGGSGLFARNKFVGCTFTDWNGVGLQCDSDNYQSPDCIVDSCSFYGIGNLIYGISLGYFSVARWMIRNCLFSGLATAGIYQANGAGAKSFSAYNNSFVSCAAGILVKQSINDCVISGNVFNKVTGYCISISDITSAAPMRRTSVINNLIAEGCNNGIHIATSTGSFDYCVITGNNTNGASGTKWSLTTAQNKNGVTANNN</sequence>
<name>A0A846HHF9_9CYAN</name>
<evidence type="ECO:0000313" key="3">
    <source>
        <dbReference type="EMBL" id="NEU76503.1"/>
    </source>
</evidence>
<dbReference type="SMART" id="SM00710">
    <property type="entry name" value="PbH1"/>
    <property type="match status" value="12"/>
</dbReference>
<dbReference type="InterPro" id="IPR012334">
    <property type="entry name" value="Pectin_lyas_fold"/>
</dbReference>
<dbReference type="InterPro" id="IPR006626">
    <property type="entry name" value="PbH1"/>
</dbReference>
<gene>
    <name evidence="3" type="ORF">PI95_029310</name>
</gene>
<evidence type="ECO:0000259" key="2">
    <source>
        <dbReference type="Pfam" id="PF12708"/>
    </source>
</evidence>
<dbReference type="AlphaFoldDB" id="A0A846HHF9"/>
<comment type="caution">
    <text evidence="3">The sequence shown here is derived from an EMBL/GenBank/DDBJ whole genome shotgun (WGS) entry which is preliminary data.</text>
</comment>
<evidence type="ECO:0000256" key="1">
    <source>
        <dbReference type="SAM" id="SignalP"/>
    </source>
</evidence>
<dbReference type="Gene3D" id="2.160.20.10">
    <property type="entry name" value="Single-stranded right-handed beta-helix, Pectin lyase-like"/>
    <property type="match status" value="2"/>
</dbReference>
<keyword evidence="4" id="KW-1185">Reference proteome</keyword>
<organism evidence="3 4">
    <name type="scientific">Hassallia byssoidea VB512170</name>
    <dbReference type="NCBI Taxonomy" id="1304833"/>
    <lineage>
        <taxon>Bacteria</taxon>
        <taxon>Bacillati</taxon>
        <taxon>Cyanobacteriota</taxon>
        <taxon>Cyanophyceae</taxon>
        <taxon>Nostocales</taxon>
        <taxon>Tolypothrichaceae</taxon>
        <taxon>Hassallia</taxon>
    </lineage>
</organism>
<keyword evidence="1" id="KW-0732">Signal</keyword>
<dbReference type="Proteomes" id="UP000031549">
    <property type="component" value="Unassembled WGS sequence"/>
</dbReference>
<proteinExistence type="predicted"/>
<dbReference type="InterPro" id="IPR024535">
    <property type="entry name" value="RHGA/B-epi-like_pectate_lyase"/>
</dbReference>
<feature type="chain" id="PRO_5032571020" description="Rhamnogalacturonase A/B/Epimerase-like pectate lyase domain-containing protein" evidence="1">
    <location>
        <begin position="23"/>
        <end position="628"/>
    </location>
</feature>
<dbReference type="EMBL" id="JTCM02000114">
    <property type="protein sequence ID" value="NEU76503.1"/>
    <property type="molecule type" value="Genomic_DNA"/>
</dbReference>